<dbReference type="InterPro" id="IPR006153">
    <property type="entry name" value="Cation/H_exchanger_TM"/>
</dbReference>
<feature type="transmembrane region" description="Helical" evidence="10">
    <location>
        <begin position="238"/>
        <end position="255"/>
    </location>
</feature>
<keyword evidence="4 10" id="KW-0812">Transmembrane</keyword>
<dbReference type="PANTHER" id="PTHR10110">
    <property type="entry name" value="SODIUM/HYDROGEN EXCHANGER"/>
    <property type="match status" value="1"/>
</dbReference>
<sequence length="683" mass="77413">MVIIELIMLLVVLLLVSTVINHYLPMIPGSLIQIGLGLLLSVFTNFKINFETEWFLLLFIAPLLFNDGKRFPKRELWQLKLPIFINAIALVVITMLFGGIIINWMIPEMPFAVAFALAAILSPTDPVAVQSIAKRSNLPGSILHLVSGESLINDASGLICFKYALAAAITGQFMLSHAIGDFFYISVVGLVAGIFLMYLLVKLRRYLYDHGMQNIIFLTVAYILTPFVIYFISEDWLHASGVISVVSAGITFHLMSRRTSIVNPELKLVTEKTWNVIIYILNGIIFLLLGFSLPEAMGGSIQTIQLGTVQPIFYAIVTWAVLLLIRTLWIAGYQLVANRWDYHQVNWRVSILSGLSGVRGAVTMVGVLSIPLATPAGRAFPERPLVLFIAASVIILSLLSAIILIPLLTDNKAEVIEYDQYLTEDEAQAKMIQSAIKEIHKSQNEHNQQAAFDLIFQYQLMLRKLNHSLHSNRINDFSFNNELALRRIAFSGERKAALRMYEDGEIKRDEYVAVSQIINRREAAMFDSVGMRSSRSTVRTDFNTLLSGLKKFFFSSSKTKHRGERLQRHWAMIINGLSQSAIEEVKNYLNRDDIDSSSFENQMVDHIIVFYRNRMNRVNSTSLDRDDYDQQYDNLQVKGFGAQRLEVQQLLDDKQIDWSISNDLRQHVNYLENVLMSPLSDDD</sequence>
<dbReference type="GO" id="GO:0051453">
    <property type="term" value="P:regulation of intracellular pH"/>
    <property type="evidence" value="ECO:0007669"/>
    <property type="project" value="TreeGrafter"/>
</dbReference>
<evidence type="ECO:0000313" key="13">
    <source>
        <dbReference type="Proteomes" id="UP000831181"/>
    </source>
</evidence>
<evidence type="ECO:0000256" key="9">
    <source>
        <dbReference type="ARBA" id="ARBA00023201"/>
    </source>
</evidence>
<evidence type="ECO:0000256" key="3">
    <source>
        <dbReference type="ARBA" id="ARBA00022475"/>
    </source>
</evidence>
<keyword evidence="7" id="KW-0406">Ion transport</keyword>
<keyword evidence="3" id="KW-1003">Cell membrane</keyword>
<evidence type="ECO:0000256" key="4">
    <source>
        <dbReference type="ARBA" id="ARBA00022692"/>
    </source>
</evidence>
<dbReference type="KEGG" id="lbe:MOO44_01910"/>
<feature type="domain" description="Cation/H+ exchanger transmembrane" evidence="11">
    <location>
        <begin position="12"/>
        <end position="408"/>
    </location>
</feature>
<feature type="transmembrane region" description="Helical" evidence="10">
    <location>
        <begin position="213"/>
        <end position="232"/>
    </location>
</feature>
<keyword evidence="13" id="KW-1185">Reference proteome</keyword>
<feature type="transmembrane region" description="Helical" evidence="10">
    <location>
        <begin position="6"/>
        <end position="24"/>
    </location>
</feature>
<evidence type="ECO:0000256" key="5">
    <source>
        <dbReference type="ARBA" id="ARBA00022989"/>
    </source>
</evidence>
<evidence type="ECO:0000256" key="1">
    <source>
        <dbReference type="ARBA" id="ARBA00004651"/>
    </source>
</evidence>
<evidence type="ECO:0000256" key="10">
    <source>
        <dbReference type="SAM" id="Phobius"/>
    </source>
</evidence>
<dbReference type="AlphaFoldDB" id="A0A976X5P4"/>
<dbReference type="GO" id="GO:0005886">
    <property type="term" value="C:plasma membrane"/>
    <property type="evidence" value="ECO:0007669"/>
    <property type="project" value="UniProtKB-SubCell"/>
</dbReference>
<dbReference type="EMBL" id="CP093361">
    <property type="protein sequence ID" value="UQS86956.1"/>
    <property type="molecule type" value="Genomic_DNA"/>
</dbReference>
<dbReference type="Gene3D" id="6.10.140.1330">
    <property type="match status" value="1"/>
</dbReference>
<keyword evidence="6" id="KW-0915">Sodium</keyword>
<dbReference type="PANTHER" id="PTHR10110:SF86">
    <property type="entry name" value="SODIUM_HYDROGEN EXCHANGER 7"/>
    <property type="match status" value="1"/>
</dbReference>
<reference evidence="12" key="1">
    <citation type="journal article" date="2022" name="Int. J. Syst. Evol. Microbiol.">
        <title>Apilactobacillus apisilvae sp. nov., Nicolia spurrieriana gen. nov. sp. nov., Bombilactobacillus folatiphilus sp. nov. and Bombilactobacillus thymidiniphilus sp. nov., four new lactic acid bacterial isolates from stingless bees Tetragonula carbonaria and Austroplebeia australis.</title>
        <authorList>
            <person name="Oliphant S.A."/>
            <person name="Watson-Haigh N.S."/>
            <person name="Sumby K.M."/>
            <person name="Gardner J."/>
            <person name="Groom S."/>
            <person name="Jiranek V."/>
        </authorList>
    </citation>
    <scope>NUCLEOTIDE SEQUENCE</scope>
    <source>
        <strain evidence="12">SGEP1_A5</strain>
    </source>
</reference>
<proteinExistence type="predicted"/>
<organism evidence="12 13">
    <name type="scientific">Nicoliella spurrieriana</name>
    <dbReference type="NCBI Taxonomy" id="2925830"/>
    <lineage>
        <taxon>Bacteria</taxon>
        <taxon>Bacillati</taxon>
        <taxon>Bacillota</taxon>
        <taxon>Bacilli</taxon>
        <taxon>Lactobacillales</taxon>
        <taxon>Lactobacillaceae</taxon>
        <taxon>Nicoliella</taxon>
    </lineage>
</organism>
<evidence type="ECO:0000256" key="7">
    <source>
        <dbReference type="ARBA" id="ARBA00023065"/>
    </source>
</evidence>
<feature type="transmembrane region" description="Helical" evidence="10">
    <location>
        <begin position="349"/>
        <end position="373"/>
    </location>
</feature>
<evidence type="ECO:0000256" key="2">
    <source>
        <dbReference type="ARBA" id="ARBA00022448"/>
    </source>
</evidence>
<name>A0A976X5P4_9LACO</name>
<gene>
    <name evidence="12" type="ORF">MOO44_01910</name>
</gene>
<dbReference type="Proteomes" id="UP000831181">
    <property type="component" value="Chromosome"/>
</dbReference>
<dbReference type="GO" id="GO:0015386">
    <property type="term" value="F:potassium:proton antiporter activity"/>
    <property type="evidence" value="ECO:0007669"/>
    <property type="project" value="TreeGrafter"/>
</dbReference>
<evidence type="ECO:0000313" key="12">
    <source>
        <dbReference type="EMBL" id="UQS86956.1"/>
    </source>
</evidence>
<keyword evidence="2" id="KW-0813">Transport</keyword>
<comment type="subcellular location">
    <subcellularLocation>
        <location evidence="1">Cell membrane</location>
        <topology evidence="1">Multi-pass membrane protein</topology>
    </subcellularLocation>
</comment>
<feature type="transmembrane region" description="Helical" evidence="10">
    <location>
        <begin position="182"/>
        <end position="201"/>
    </location>
</feature>
<dbReference type="GO" id="GO:0098719">
    <property type="term" value="P:sodium ion import across plasma membrane"/>
    <property type="evidence" value="ECO:0007669"/>
    <property type="project" value="TreeGrafter"/>
</dbReference>
<feature type="transmembrane region" description="Helical" evidence="10">
    <location>
        <begin position="83"/>
        <end position="105"/>
    </location>
</feature>
<feature type="transmembrane region" description="Helical" evidence="10">
    <location>
        <begin position="313"/>
        <end position="337"/>
    </location>
</feature>
<feature type="transmembrane region" description="Helical" evidence="10">
    <location>
        <begin position="276"/>
        <end position="293"/>
    </location>
</feature>
<feature type="transmembrane region" description="Helical" evidence="10">
    <location>
        <begin position="385"/>
        <end position="408"/>
    </location>
</feature>
<dbReference type="InterPro" id="IPR018422">
    <property type="entry name" value="Cation/H_exchanger_CPA1"/>
</dbReference>
<feature type="transmembrane region" description="Helical" evidence="10">
    <location>
        <begin position="31"/>
        <end position="48"/>
    </location>
</feature>
<accession>A0A976X5P4</accession>
<keyword evidence="9" id="KW-0739">Sodium transport</keyword>
<dbReference type="GO" id="GO:0015385">
    <property type="term" value="F:sodium:proton antiporter activity"/>
    <property type="evidence" value="ECO:0007669"/>
    <property type="project" value="InterPro"/>
</dbReference>
<evidence type="ECO:0000256" key="8">
    <source>
        <dbReference type="ARBA" id="ARBA00023136"/>
    </source>
</evidence>
<keyword evidence="8 10" id="KW-0472">Membrane</keyword>
<keyword evidence="5 10" id="KW-1133">Transmembrane helix</keyword>
<evidence type="ECO:0000259" key="11">
    <source>
        <dbReference type="Pfam" id="PF00999"/>
    </source>
</evidence>
<protein>
    <submittedName>
        <fullName evidence="12">Sodium:proton antiporter</fullName>
    </submittedName>
</protein>
<dbReference type="Pfam" id="PF00999">
    <property type="entry name" value="Na_H_Exchanger"/>
    <property type="match status" value="1"/>
</dbReference>
<evidence type="ECO:0000256" key="6">
    <source>
        <dbReference type="ARBA" id="ARBA00023053"/>
    </source>
</evidence>